<keyword evidence="2" id="KW-1185">Reference proteome</keyword>
<proteinExistence type="predicted"/>
<dbReference type="Proteomes" id="UP000276133">
    <property type="component" value="Unassembled WGS sequence"/>
</dbReference>
<dbReference type="AlphaFoldDB" id="A0A3M7SPB7"/>
<gene>
    <name evidence="1" type="ORF">BpHYR1_003759</name>
</gene>
<comment type="caution">
    <text evidence="1">The sequence shown here is derived from an EMBL/GenBank/DDBJ whole genome shotgun (WGS) entry which is preliminary data.</text>
</comment>
<dbReference type="EMBL" id="REGN01001033">
    <property type="protein sequence ID" value="RNA37532.1"/>
    <property type="molecule type" value="Genomic_DNA"/>
</dbReference>
<sequence length="81" mass="10073">MRQQFHKINKQVQLGLQINIAYLLKQIFTYEKKFKDFQDKTKFLLYYSRRLEIKTKLQLTKNTLFMTLDIMHKRTMYHLNI</sequence>
<accession>A0A3M7SPB7</accession>
<name>A0A3M7SPB7_BRAPC</name>
<protein>
    <submittedName>
        <fullName evidence="1">Uncharacterized protein</fullName>
    </submittedName>
</protein>
<evidence type="ECO:0000313" key="1">
    <source>
        <dbReference type="EMBL" id="RNA37532.1"/>
    </source>
</evidence>
<reference evidence="1 2" key="1">
    <citation type="journal article" date="2018" name="Sci. Rep.">
        <title>Genomic signatures of local adaptation to the degree of environmental predictability in rotifers.</title>
        <authorList>
            <person name="Franch-Gras L."/>
            <person name="Hahn C."/>
            <person name="Garcia-Roger E.M."/>
            <person name="Carmona M.J."/>
            <person name="Serra M."/>
            <person name="Gomez A."/>
        </authorList>
    </citation>
    <scope>NUCLEOTIDE SEQUENCE [LARGE SCALE GENOMIC DNA]</scope>
    <source>
        <strain evidence="1">HYR1</strain>
    </source>
</reference>
<organism evidence="1 2">
    <name type="scientific">Brachionus plicatilis</name>
    <name type="common">Marine rotifer</name>
    <name type="synonym">Brachionus muelleri</name>
    <dbReference type="NCBI Taxonomy" id="10195"/>
    <lineage>
        <taxon>Eukaryota</taxon>
        <taxon>Metazoa</taxon>
        <taxon>Spiralia</taxon>
        <taxon>Gnathifera</taxon>
        <taxon>Rotifera</taxon>
        <taxon>Eurotatoria</taxon>
        <taxon>Monogononta</taxon>
        <taxon>Pseudotrocha</taxon>
        <taxon>Ploima</taxon>
        <taxon>Brachionidae</taxon>
        <taxon>Brachionus</taxon>
    </lineage>
</organism>
<evidence type="ECO:0000313" key="2">
    <source>
        <dbReference type="Proteomes" id="UP000276133"/>
    </source>
</evidence>